<organism evidence="2 3">
    <name type="scientific">Agaricus bisporus var. burnettii</name>
    <dbReference type="NCBI Taxonomy" id="192524"/>
    <lineage>
        <taxon>Eukaryota</taxon>
        <taxon>Fungi</taxon>
        <taxon>Dikarya</taxon>
        <taxon>Basidiomycota</taxon>
        <taxon>Agaricomycotina</taxon>
        <taxon>Agaricomycetes</taxon>
        <taxon>Agaricomycetidae</taxon>
        <taxon>Agaricales</taxon>
        <taxon>Agaricineae</taxon>
        <taxon>Agaricaceae</taxon>
        <taxon>Agaricus</taxon>
    </lineage>
</organism>
<feature type="compositionally biased region" description="Pro residues" evidence="1">
    <location>
        <begin position="230"/>
        <end position="239"/>
    </location>
</feature>
<protein>
    <submittedName>
        <fullName evidence="2">Uncharacterized protein</fullName>
    </submittedName>
</protein>
<dbReference type="EMBL" id="JABXXO010000005">
    <property type="protein sequence ID" value="KAF7777527.1"/>
    <property type="molecule type" value="Genomic_DNA"/>
</dbReference>
<gene>
    <name evidence="2" type="ORF">Agabi119p4_3599</name>
</gene>
<evidence type="ECO:0000313" key="3">
    <source>
        <dbReference type="Proteomes" id="UP000629468"/>
    </source>
</evidence>
<evidence type="ECO:0000256" key="1">
    <source>
        <dbReference type="SAM" id="MobiDB-lite"/>
    </source>
</evidence>
<feature type="region of interest" description="Disordered" evidence="1">
    <location>
        <begin position="226"/>
        <end position="262"/>
    </location>
</feature>
<accession>A0A8H7F541</accession>
<feature type="compositionally biased region" description="Basic and acidic residues" evidence="1">
    <location>
        <begin position="500"/>
        <end position="527"/>
    </location>
</feature>
<sequence>MVHLVLSSTKGNQGLRYFPYTGYLGLTPIRVEGVVRTRVDTDLRTLQATSLTVSIRCYESRNGRLNVLHSNLLVDHTQVLWSKADNVEHEPIANLEYPFRLTLPAKVGGFSTAIFVDYRCIWRVEAVLNHIHITGVGSRQVKHFQLPLVRYDLPEQIPLSLSPDPLLCHTISKPRIPRIRYSIDSPTTPIGPNDLVSIPIHLLPMDPAVSIRGANAIIERRIQFLENPNGTPPSPPPAPMTFVMSSPFPSQTDIPASSSSSLNSDALVAPHLDALRGSSERSDTSSLSSSNPTITPNTIFPSASSLANSSRPLLSPNILNSSPFVQTKLVINMLTEAESSGHFSPDVNGVWNKTMTLQWPAAKSQSRWAVGETMQSEMASVRYFVRVKVTLQSPSGTDTLELGERELFAVCTNDAERRLAVTKYNEMLDMANQERRSKSKSPRRKPVCPEDLPPTPLPYHRSAGSSKSRATSRRPHTSAGPRDTSSTSGPRLEPGSLGRRPRDDFGEAEPREEAYPKRKSSRLDELIGGRTRPNSSQSEAKRGGKSYFFSSSAPKIGSMPSGSSTSTTTSSSSISSSSHGESESDDMREWEAELAKIESKSRRSSDLLGFAKFLRKRKSTTGVTTPRVVLPGS</sequence>
<feature type="compositionally biased region" description="Basic and acidic residues" evidence="1">
    <location>
        <begin position="580"/>
        <end position="591"/>
    </location>
</feature>
<reference evidence="2 3" key="1">
    <citation type="journal article" name="Sci. Rep.">
        <title>Telomere-to-telomere assembled and centromere annotated genomes of the two main subspecies of the button mushroom Agaricus bisporus reveal especially polymorphic chromosome ends.</title>
        <authorList>
            <person name="Sonnenberg A.S.M."/>
            <person name="Sedaghat-Telgerd N."/>
            <person name="Lavrijssen B."/>
            <person name="Ohm R.A."/>
            <person name="Hendrickx P.M."/>
            <person name="Scholtmeijer K."/>
            <person name="Baars J.J.P."/>
            <person name="van Peer A."/>
        </authorList>
    </citation>
    <scope>NUCLEOTIDE SEQUENCE [LARGE SCALE GENOMIC DNA]</scope>
    <source>
        <strain evidence="2 3">H119_p4</strain>
    </source>
</reference>
<feature type="compositionally biased region" description="Basic residues" evidence="1">
    <location>
        <begin position="437"/>
        <end position="446"/>
    </location>
</feature>
<name>A0A8H7F541_AGABI</name>
<proteinExistence type="predicted"/>
<feature type="compositionally biased region" description="Polar residues" evidence="1">
    <location>
        <begin position="243"/>
        <end position="256"/>
    </location>
</feature>
<dbReference type="AlphaFoldDB" id="A0A8H7F541"/>
<evidence type="ECO:0000313" key="2">
    <source>
        <dbReference type="EMBL" id="KAF7777527.1"/>
    </source>
</evidence>
<feature type="region of interest" description="Disordered" evidence="1">
    <location>
        <begin position="430"/>
        <end position="591"/>
    </location>
</feature>
<dbReference type="Proteomes" id="UP000629468">
    <property type="component" value="Unassembled WGS sequence"/>
</dbReference>
<feature type="compositionally biased region" description="Low complexity" evidence="1">
    <location>
        <begin position="561"/>
        <end position="579"/>
    </location>
</feature>
<dbReference type="OMA" id="TVSVRCY"/>
<comment type="caution">
    <text evidence="2">The sequence shown here is derived from an EMBL/GenBank/DDBJ whole genome shotgun (WGS) entry which is preliminary data.</text>
</comment>
<feature type="region of interest" description="Disordered" evidence="1">
    <location>
        <begin position="276"/>
        <end position="296"/>
    </location>
</feature>